<organism evidence="1 2">
    <name type="scientific">Brachionus plicatilis</name>
    <name type="common">Marine rotifer</name>
    <name type="synonym">Brachionus muelleri</name>
    <dbReference type="NCBI Taxonomy" id="10195"/>
    <lineage>
        <taxon>Eukaryota</taxon>
        <taxon>Metazoa</taxon>
        <taxon>Spiralia</taxon>
        <taxon>Gnathifera</taxon>
        <taxon>Rotifera</taxon>
        <taxon>Eurotatoria</taxon>
        <taxon>Monogononta</taxon>
        <taxon>Pseudotrocha</taxon>
        <taxon>Ploima</taxon>
        <taxon>Brachionidae</taxon>
        <taxon>Brachionus</taxon>
    </lineage>
</organism>
<sequence>MKRMKRNGIVGMKWLERNGTVGIISLEHGNTKESKNGSRILNYFLRSLPNQVSFRTLIKSLEFEIFDRQPNLKSSNHHNIDIKIIKFVSID</sequence>
<proteinExistence type="predicted"/>
<gene>
    <name evidence="1" type="ORF">BpHYR1_025141</name>
</gene>
<dbReference type="EMBL" id="REGN01002767">
    <property type="protein sequence ID" value="RNA26287.1"/>
    <property type="molecule type" value="Genomic_DNA"/>
</dbReference>
<reference evidence="1 2" key="1">
    <citation type="journal article" date="2018" name="Sci. Rep.">
        <title>Genomic signatures of local adaptation to the degree of environmental predictability in rotifers.</title>
        <authorList>
            <person name="Franch-Gras L."/>
            <person name="Hahn C."/>
            <person name="Garcia-Roger E.M."/>
            <person name="Carmona M.J."/>
            <person name="Serra M."/>
            <person name="Gomez A."/>
        </authorList>
    </citation>
    <scope>NUCLEOTIDE SEQUENCE [LARGE SCALE GENOMIC DNA]</scope>
    <source>
        <strain evidence="1">HYR1</strain>
    </source>
</reference>
<protein>
    <submittedName>
        <fullName evidence="1">Uncharacterized protein</fullName>
    </submittedName>
</protein>
<dbReference type="AlphaFoldDB" id="A0A3M7RSJ7"/>
<evidence type="ECO:0000313" key="1">
    <source>
        <dbReference type="EMBL" id="RNA26287.1"/>
    </source>
</evidence>
<evidence type="ECO:0000313" key="2">
    <source>
        <dbReference type="Proteomes" id="UP000276133"/>
    </source>
</evidence>
<dbReference type="Proteomes" id="UP000276133">
    <property type="component" value="Unassembled WGS sequence"/>
</dbReference>
<comment type="caution">
    <text evidence="1">The sequence shown here is derived from an EMBL/GenBank/DDBJ whole genome shotgun (WGS) entry which is preliminary data.</text>
</comment>
<accession>A0A3M7RSJ7</accession>
<keyword evidence="2" id="KW-1185">Reference proteome</keyword>
<name>A0A3M7RSJ7_BRAPC</name>